<gene>
    <name evidence="7" type="ORF">CLV47_10771</name>
</gene>
<comment type="catalytic activity">
    <reaction evidence="1">
        <text>adenosine 3',5'-bisphosphate + H2O = AMP + phosphate</text>
        <dbReference type="Rhea" id="RHEA:10040"/>
        <dbReference type="ChEBI" id="CHEBI:15377"/>
        <dbReference type="ChEBI" id="CHEBI:43474"/>
        <dbReference type="ChEBI" id="CHEBI:58343"/>
        <dbReference type="ChEBI" id="CHEBI:456215"/>
        <dbReference type="EC" id="3.1.3.7"/>
    </reaction>
</comment>
<dbReference type="SUPFAM" id="SSF56655">
    <property type="entry name" value="Carbohydrate phosphatase"/>
    <property type="match status" value="1"/>
</dbReference>
<dbReference type="PRINTS" id="PR00377">
    <property type="entry name" value="IMPHPHTASES"/>
</dbReference>
<dbReference type="InterPro" id="IPR050725">
    <property type="entry name" value="CysQ/Inositol_MonoPase"/>
</dbReference>
<dbReference type="Gene3D" id="3.40.190.80">
    <property type="match status" value="1"/>
</dbReference>
<feature type="binding site" evidence="6">
    <location>
        <position position="200"/>
    </location>
    <ligand>
        <name>Mg(2+)</name>
        <dbReference type="ChEBI" id="CHEBI:18420"/>
        <label>1</label>
        <note>catalytic</note>
    </ligand>
</feature>
<feature type="binding site" evidence="6">
    <location>
        <position position="91"/>
    </location>
    <ligand>
        <name>Mg(2+)</name>
        <dbReference type="ChEBI" id="CHEBI:18420"/>
        <label>1</label>
        <note>catalytic</note>
    </ligand>
</feature>
<evidence type="ECO:0000256" key="4">
    <source>
        <dbReference type="ARBA" id="ARBA00041694"/>
    </source>
</evidence>
<protein>
    <recommendedName>
        <fullName evidence="4">3'(2'),5-bisphosphonucleoside 3'(2')-phosphohydrolase</fullName>
    </recommendedName>
    <alternativeName>
        <fullName evidence="5">DPNPase</fullName>
    </alternativeName>
</protein>
<dbReference type="EMBL" id="PVUE01000007">
    <property type="protein sequence ID" value="PRZ41944.1"/>
    <property type="molecule type" value="Genomic_DNA"/>
</dbReference>
<dbReference type="InterPro" id="IPR020583">
    <property type="entry name" value="Inositol_monoP_metal-BS"/>
</dbReference>
<proteinExistence type="predicted"/>
<dbReference type="GO" id="GO:0046872">
    <property type="term" value="F:metal ion binding"/>
    <property type="evidence" value="ECO:0007669"/>
    <property type="project" value="UniProtKB-KW"/>
</dbReference>
<organism evidence="7 8">
    <name type="scientific">Antricoccus suffuscus</name>
    <dbReference type="NCBI Taxonomy" id="1629062"/>
    <lineage>
        <taxon>Bacteria</taxon>
        <taxon>Bacillati</taxon>
        <taxon>Actinomycetota</taxon>
        <taxon>Actinomycetes</taxon>
        <taxon>Geodermatophilales</taxon>
        <taxon>Antricoccaceae</taxon>
        <taxon>Antricoccus</taxon>
    </lineage>
</organism>
<keyword evidence="2 6" id="KW-0479">Metal-binding</keyword>
<keyword evidence="8" id="KW-1185">Reference proteome</keyword>
<keyword evidence="3 6" id="KW-0460">Magnesium</keyword>
<dbReference type="RefSeq" id="WP_238145311.1">
    <property type="nucleotide sequence ID" value="NZ_PVUE01000007.1"/>
</dbReference>
<reference evidence="7 8" key="1">
    <citation type="submission" date="2018-03" db="EMBL/GenBank/DDBJ databases">
        <title>Genomic Encyclopedia of Archaeal and Bacterial Type Strains, Phase II (KMG-II): from individual species to whole genera.</title>
        <authorList>
            <person name="Goeker M."/>
        </authorList>
    </citation>
    <scope>NUCLEOTIDE SEQUENCE [LARGE SCALE GENOMIC DNA]</scope>
    <source>
        <strain evidence="7 8">DSM 100065</strain>
    </source>
</reference>
<dbReference type="PANTHER" id="PTHR43028:SF5">
    <property type="entry name" value="3'(2'),5'-BISPHOSPHATE NUCLEOTIDASE 1"/>
    <property type="match status" value="1"/>
</dbReference>
<dbReference type="PANTHER" id="PTHR43028">
    <property type="entry name" value="3'(2'),5'-BISPHOSPHATE NUCLEOTIDASE 1"/>
    <property type="match status" value="1"/>
</dbReference>
<dbReference type="GO" id="GO:0050427">
    <property type="term" value="P:3'-phosphoadenosine 5'-phosphosulfate metabolic process"/>
    <property type="evidence" value="ECO:0007669"/>
    <property type="project" value="TreeGrafter"/>
</dbReference>
<evidence type="ECO:0000256" key="1">
    <source>
        <dbReference type="ARBA" id="ARBA00001625"/>
    </source>
</evidence>
<comment type="cofactor">
    <cofactor evidence="6">
        <name>Mg(2+)</name>
        <dbReference type="ChEBI" id="CHEBI:18420"/>
    </cofactor>
</comment>
<evidence type="ECO:0000256" key="6">
    <source>
        <dbReference type="PIRSR" id="PIRSR600760-2"/>
    </source>
</evidence>
<dbReference type="AlphaFoldDB" id="A0A2T1A090"/>
<dbReference type="GO" id="GO:0008441">
    <property type="term" value="F:3'(2'),5'-bisphosphate nucleotidase activity"/>
    <property type="evidence" value="ECO:0007669"/>
    <property type="project" value="UniProtKB-EC"/>
</dbReference>
<feature type="binding site" evidence="6">
    <location>
        <position position="88"/>
    </location>
    <ligand>
        <name>Mg(2+)</name>
        <dbReference type="ChEBI" id="CHEBI:18420"/>
        <label>1</label>
        <note>catalytic</note>
    </ligand>
</feature>
<evidence type="ECO:0000256" key="3">
    <source>
        <dbReference type="ARBA" id="ARBA00022842"/>
    </source>
</evidence>
<name>A0A2T1A090_9ACTN</name>
<dbReference type="Proteomes" id="UP000237752">
    <property type="component" value="Unassembled WGS sequence"/>
</dbReference>
<feature type="binding site" evidence="6">
    <location>
        <position position="70"/>
    </location>
    <ligand>
        <name>Mg(2+)</name>
        <dbReference type="ChEBI" id="CHEBI:18420"/>
        <label>1</label>
        <note>catalytic</note>
    </ligand>
</feature>
<evidence type="ECO:0000256" key="2">
    <source>
        <dbReference type="ARBA" id="ARBA00022723"/>
    </source>
</evidence>
<evidence type="ECO:0000313" key="8">
    <source>
        <dbReference type="Proteomes" id="UP000237752"/>
    </source>
</evidence>
<dbReference type="Gene3D" id="3.30.540.10">
    <property type="entry name" value="Fructose-1,6-Bisphosphatase, subunit A, domain 1"/>
    <property type="match status" value="1"/>
</dbReference>
<accession>A0A2T1A090</accession>
<evidence type="ECO:0000256" key="5">
    <source>
        <dbReference type="ARBA" id="ARBA00042530"/>
    </source>
</evidence>
<dbReference type="GO" id="GO:0000103">
    <property type="term" value="P:sulfate assimilation"/>
    <property type="evidence" value="ECO:0007669"/>
    <property type="project" value="TreeGrafter"/>
</dbReference>
<evidence type="ECO:0000313" key="7">
    <source>
        <dbReference type="EMBL" id="PRZ41944.1"/>
    </source>
</evidence>
<sequence length="254" mass="27644">MADPVSEQLSDDLEFARDLAHRAGELLVDLRAEIGYADRWALMNAGDQAAQNLIADRLTRYRPADAVLSEEAPDSLVRLSADRVWIIDPVDGTSAYAKEGSTEWAVHIALWERGALTLGVVGRPATGEIFDSETATLEPVRHTGMRVVGSRSRATKFFRDVCADLGAEVVSMSSAGIKVLAVVTGEADAYLHTGGQYQWDNAAPIAVARAAGLHATRVDGREIVYNERSTSIEDLFICRPERVAEIEAAIRRHS</sequence>
<dbReference type="Pfam" id="PF00459">
    <property type="entry name" value="Inositol_P"/>
    <property type="match status" value="1"/>
</dbReference>
<dbReference type="InterPro" id="IPR000760">
    <property type="entry name" value="Inositol_monophosphatase-like"/>
</dbReference>
<dbReference type="PROSITE" id="PS00629">
    <property type="entry name" value="IMP_1"/>
    <property type="match status" value="1"/>
</dbReference>
<comment type="caution">
    <text evidence="7">The sequence shown here is derived from an EMBL/GenBank/DDBJ whole genome shotgun (WGS) entry which is preliminary data.</text>
</comment>